<sequence>MKTWSFYSEDGSVLPDRYCGPPALLMLNTPAGCIAIEGDLDPQRHRVQLVDDGMGGEAVPVIVDRLPPRPDREVAGAEWDWDDDAADWVLVPTLDGLRASRWAALRERRNALEVAPLLVDGMLFDCDERAVARIGLALKQAELTPGWVKVWTLADNTTAEITAPVLMRVLLALATRGEQLHATGRALRQRITEATTAAQIEAVTWPEETTDADA</sequence>
<dbReference type="Pfam" id="PF14301">
    <property type="entry name" value="DUF4376"/>
    <property type="match status" value="1"/>
</dbReference>
<dbReference type="EMBL" id="AZRA01000129">
    <property type="protein sequence ID" value="KDB50543.1"/>
    <property type="molecule type" value="Genomic_DNA"/>
</dbReference>
<gene>
    <name evidence="2" type="ORF">X805_38770</name>
</gene>
<accession>A0A059KHI9</accession>
<protein>
    <recommendedName>
        <fullName evidence="1">DUF4376 domain-containing protein</fullName>
    </recommendedName>
</protein>
<dbReference type="InterPro" id="IPR025484">
    <property type="entry name" value="DUF4376"/>
</dbReference>
<dbReference type="AlphaFoldDB" id="A0A059KHI9"/>
<dbReference type="eggNOG" id="ENOG5032B9I">
    <property type="taxonomic scope" value="Bacteria"/>
</dbReference>
<proteinExistence type="predicted"/>
<evidence type="ECO:0000313" key="3">
    <source>
        <dbReference type="Proteomes" id="UP000026714"/>
    </source>
</evidence>
<dbReference type="Proteomes" id="UP000026714">
    <property type="component" value="Unassembled WGS sequence"/>
</dbReference>
<evidence type="ECO:0000313" key="2">
    <source>
        <dbReference type="EMBL" id="KDB50543.1"/>
    </source>
</evidence>
<comment type="caution">
    <text evidence="2">The sequence shown here is derived from an EMBL/GenBank/DDBJ whole genome shotgun (WGS) entry which is preliminary data.</text>
</comment>
<keyword evidence="3" id="KW-1185">Reference proteome</keyword>
<feature type="domain" description="DUF4376" evidence="1">
    <location>
        <begin position="97"/>
        <end position="202"/>
    </location>
</feature>
<dbReference type="RefSeq" id="WP_081838298.1">
    <property type="nucleotide sequence ID" value="NZ_AZRA01000129.1"/>
</dbReference>
<organism evidence="2 3">
    <name type="scientific">Sphaerotilus natans subsp. natans DSM 6575</name>
    <dbReference type="NCBI Taxonomy" id="1286631"/>
    <lineage>
        <taxon>Bacteria</taxon>
        <taxon>Pseudomonadati</taxon>
        <taxon>Pseudomonadota</taxon>
        <taxon>Betaproteobacteria</taxon>
        <taxon>Burkholderiales</taxon>
        <taxon>Sphaerotilaceae</taxon>
        <taxon>Sphaerotilus</taxon>
    </lineage>
</organism>
<name>A0A059KHI9_9BURK</name>
<evidence type="ECO:0000259" key="1">
    <source>
        <dbReference type="Pfam" id="PF14301"/>
    </source>
</evidence>
<reference evidence="2 3" key="1">
    <citation type="journal article" date="2014" name="FEMS Microbiol. Ecol.">
        <title>Sphaerotilus natans encrusted with nanoball-shaped Fe(III) oxide minerals formed by nitrate-reducing mixotrophic Fe(II) oxidation.</title>
        <authorList>
            <person name="Park S."/>
            <person name="Kim D.H."/>
            <person name="Lee J.H."/>
            <person name="Hur H.G."/>
        </authorList>
    </citation>
    <scope>NUCLEOTIDE SEQUENCE [LARGE SCALE GENOMIC DNA]</scope>
    <source>
        <strain evidence="2 3">DSM 6575</strain>
    </source>
</reference>
<dbReference type="STRING" id="34103.SAMN05421778_11453"/>